<keyword evidence="3" id="KW-1185">Reference proteome</keyword>
<proteinExistence type="predicted"/>
<dbReference type="EMBL" id="QXEV01000002">
    <property type="protein sequence ID" value="RIA78252.1"/>
    <property type="molecule type" value="Genomic_DNA"/>
</dbReference>
<sequence length="138" mass="15085">MKKVSNILLLIAGIYSIVCAATFLILGIVFVVASSDACKEQIIEMLERGTFTTSYAGTPQEQAQFIQTVYSILGITMLVVCVFQFINVFLSFTARKKEAKPLYILNIVFGVLSMVVVNVVGAIFGLIALNHNTEAQVE</sequence>
<feature type="transmembrane region" description="Helical" evidence="1">
    <location>
        <begin position="7"/>
        <end position="33"/>
    </location>
</feature>
<dbReference type="InParanoid" id="A0A397RY96"/>
<name>A0A397RY96_9MOLU</name>
<dbReference type="AlphaFoldDB" id="A0A397RY96"/>
<comment type="caution">
    <text evidence="2">The sequence shown here is derived from an EMBL/GenBank/DDBJ whole genome shotgun (WGS) entry which is preliminary data.</text>
</comment>
<evidence type="ECO:0008006" key="4">
    <source>
        <dbReference type="Google" id="ProtNLM"/>
    </source>
</evidence>
<keyword evidence="1" id="KW-0472">Membrane</keyword>
<evidence type="ECO:0000313" key="3">
    <source>
        <dbReference type="Proteomes" id="UP000266506"/>
    </source>
</evidence>
<feature type="transmembrane region" description="Helical" evidence="1">
    <location>
        <begin position="69"/>
        <end position="90"/>
    </location>
</feature>
<protein>
    <recommendedName>
        <fullName evidence="4">DUF4064 domain-containing protein</fullName>
    </recommendedName>
</protein>
<keyword evidence="1" id="KW-0812">Transmembrane</keyword>
<feature type="transmembrane region" description="Helical" evidence="1">
    <location>
        <begin position="102"/>
        <end position="129"/>
    </location>
</feature>
<gene>
    <name evidence="2" type="ORF">EI71_00200</name>
</gene>
<evidence type="ECO:0000256" key="1">
    <source>
        <dbReference type="SAM" id="Phobius"/>
    </source>
</evidence>
<dbReference type="RefSeq" id="WP_119015380.1">
    <property type="nucleotide sequence ID" value="NZ_QXEV01000002.1"/>
</dbReference>
<accession>A0A397RY96</accession>
<organism evidence="2 3">
    <name type="scientific">Anaeroplasma bactoclasticum</name>
    <dbReference type="NCBI Taxonomy" id="2088"/>
    <lineage>
        <taxon>Bacteria</taxon>
        <taxon>Bacillati</taxon>
        <taxon>Mycoplasmatota</taxon>
        <taxon>Mollicutes</taxon>
        <taxon>Anaeroplasmatales</taxon>
        <taxon>Anaeroplasmataceae</taxon>
        <taxon>Anaeroplasma</taxon>
    </lineage>
</organism>
<keyword evidence="1" id="KW-1133">Transmembrane helix</keyword>
<evidence type="ECO:0000313" key="2">
    <source>
        <dbReference type="EMBL" id="RIA78252.1"/>
    </source>
</evidence>
<dbReference type="Proteomes" id="UP000266506">
    <property type="component" value="Unassembled WGS sequence"/>
</dbReference>
<reference evidence="2 3" key="1">
    <citation type="submission" date="2018-08" db="EMBL/GenBank/DDBJ databases">
        <title>Genomic Encyclopedia of Archaeal and Bacterial Type Strains, Phase II (KMG-II): from individual species to whole genera.</title>
        <authorList>
            <person name="Goeker M."/>
        </authorList>
    </citation>
    <scope>NUCLEOTIDE SEQUENCE [LARGE SCALE GENOMIC DNA]</scope>
    <source>
        <strain evidence="2 3">ATCC 27112</strain>
    </source>
</reference>